<dbReference type="OMA" id="AMLQRMN"/>
<evidence type="ECO:0000313" key="10">
    <source>
        <dbReference type="Proteomes" id="UP000236536"/>
    </source>
</evidence>
<protein>
    <submittedName>
        <fullName evidence="8">ABC transporter, ATP binding protein</fullName>
    </submittedName>
</protein>
<dbReference type="Proteomes" id="UP000236447">
    <property type="component" value="Chromosome"/>
</dbReference>
<dbReference type="Pfam" id="PF00005">
    <property type="entry name" value="ABC_tran"/>
    <property type="match status" value="1"/>
</dbReference>
<dbReference type="InterPro" id="IPR027417">
    <property type="entry name" value="P-loop_NTPase"/>
</dbReference>
<dbReference type="PROSITE" id="PS50893">
    <property type="entry name" value="ABC_TRANSPORTER_2"/>
    <property type="match status" value="1"/>
</dbReference>
<dbReference type="PANTHER" id="PTHR24220">
    <property type="entry name" value="IMPORT ATP-BINDING PROTEIN"/>
    <property type="match status" value="1"/>
</dbReference>
<dbReference type="InterPro" id="IPR003593">
    <property type="entry name" value="AAA+_ATPase"/>
</dbReference>
<dbReference type="Gene3D" id="3.40.50.300">
    <property type="entry name" value="P-loop containing nucleotide triphosphate hydrolases"/>
    <property type="match status" value="1"/>
</dbReference>
<dbReference type="EMBL" id="CP010725">
    <property type="protein sequence ID" value="AUQ98799.1"/>
    <property type="molecule type" value="Genomic_DNA"/>
</dbReference>
<keyword evidence="4" id="KW-0067">ATP-binding</keyword>
<keyword evidence="2" id="KW-0997">Cell inner membrane</keyword>
<dbReference type="GeneID" id="57288180"/>
<proteinExistence type="inferred from homology"/>
<reference evidence="9 10" key="2">
    <citation type="journal article" date="2017" name="Genome Biol. Evol.">
        <title>Trajectories and Drivers of Genome Evolution in Surface-Associated Marine Phaeobacter.</title>
        <authorList>
            <person name="Freese H.M."/>
            <person name="Sikorski J."/>
            <person name="Bunk B."/>
            <person name="Scheuner C."/>
            <person name="Meier-Kolthoff J.P."/>
            <person name="Sproer C."/>
            <person name="Gram L."/>
            <person name="Overmann J."/>
        </authorList>
    </citation>
    <scope>NUCLEOTIDE SEQUENCE [LARGE SCALE GENOMIC DNA]</scope>
    <source>
        <strain evidence="7 10">P66</strain>
        <strain evidence="8 9">P88</strain>
    </source>
</reference>
<sequence>MSASQKTPFIQLDAVSKGFTFSKEKIQIFSDLTLGIDAGEFVAVMGPSGSGKSTMLNLLSGIDAPDTGSVRIGNSKLEQLGEAKKSNWRAHNVGIVFQFYNLLPTLNVAENIELPLLLKPIGRAERRARVEKIIDLVGLSGRGKQLPSSMSGGQQQRVGIARAIVSDPPLLLCDEPTGDLDRASADEVLEVLGFLNRELKKTIVMVTHDPEAATHASRTLHLNKGQFVERQEAAA</sequence>
<dbReference type="SUPFAM" id="SSF52540">
    <property type="entry name" value="P-loop containing nucleoside triphosphate hydrolases"/>
    <property type="match status" value="1"/>
</dbReference>
<evidence type="ECO:0000256" key="2">
    <source>
        <dbReference type="ARBA" id="ARBA00022519"/>
    </source>
</evidence>
<accession>A0A135IIL3</accession>
<dbReference type="PANTHER" id="PTHR24220:SF452">
    <property type="entry name" value="ABC TRANSPORTER ATP-BINDING PROTEIN"/>
    <property type="match status" value="1"/>
</dbReference>
<dbReference type="EMBL" id="CP010705">
    <property type="protein sequence ID" value="AUQ94770.1"/>
    <property type="molecule type" value="Genomic_DNA"/>
</dbReference>
<dbReference type="GO" id="GO:0098796">
    <property type="term" value="C:membrane protein complex"/>
    <property type="evidence" value="ECO:0007669"/>
    <property type="project" value="UniProtKB-ARBA"/>
</dbReference>
<feature type="domain" description="ABC transporter" evidence="6">
    <location>
        <begin position="10"/>
        <end position="235"/>
    </location>
</feature>
<evidence type="ECO:0000256" key="5">
    <source>
        <dbReference type="ARBA" id="ARBA00038388"/>
    </source>
</evidence>
<dbReference type="GO" id="GO:0005886">
    <property type="term" value="C:plasma membrane"/>
    <property type="evidence" value="ECO:0007669"/>
    <property type="project" value="TreeGrafter"/>
</dbReference>
<keyword evidence="3" id="KW-0547">Nucleotide-binding</keyword>
<dbReference type="AlphaFoldDB" id="A0A135IIL3"/>
<dbReference type="PROSITE" id="PS00211">
    <property type="entry name" value="ABC_TRANSPORTER_1"/>
    <property type="match status" value="1"/>
</dbReference>
<keyword evidence="10" id="KW-1185">Reference proteome</keyword>
<dbReference type="RefSeq" id="WP_014874477.1">
    <property type="nucleotide sequence ID" value="NZ_CANLFJ010000001.1"/>
</dbReference>
<dbReference type="InterPro" id="IPR003439">
    <property type="entry name" value="ABC_transporter-like_ATP-bd"/>
</dbReference>
<comment type="similarity">
    <text evidence="5">Belongs to the ABC transporter superfamily. Macrolide exporter (TC 3.A.1.122) family.</text>
</comment>
<dbReference type="InterPro" id="IPR017871">
    <property type="entry name" value="ABC_transporter-like_CS"/>
</dbReference>
<evidence type="ECO:0000256" key="1">
    <source>
        <dbReference type="ARBA" id="ARBA00022448"/>
    </source>
</evidence>
<dbReference type="FunFam" id="3.40.50.300:FF:000032">
    <property type="entry name" value="Export ABC transporter ATP-binding protein"/>
    <property type="match status" value="1"/>
</dbReference>
<dbReference type="GO" id="GO:0022857">
    <property type="term" value="F:transmembrane transporter activity"/>
    <property type="evidence" value="ECO:0007669"/>
    <property type="project" value="UniProtKB-ARBA"/>
</dbReference>
<keyword evidence="1" id="KW-0813">Transport</keyword>
<evidence type="ECO:0000259" key="6">
    <source>
        <dbReference type="PROSITE" id="PS50893"/>
    </source>
</evidence>
<dbReference type="GO" id="GO:0016887">
    <property type="term" value="F:ATP hydrolysis activity"/>
    <property type="evidence" value="ECO:0007669"/>
    <property type="project" value="InterPro"/>
</dbReference>
<evidence type="ECO:0000256" key="3">
    <source>
        <dbReference type="ARBA" id="ARBA00022741"/>
    </source>
</evidence>
<evidence type="ECO:0000256" key="4">
    <source>
        <dbReference type="ARBA" id="ARBA00022840"/>
    </source>
</evidence>
<reference evidence="8 9" key="1">
    <citation type="journal article" date="2017" name="Front. Microbiol.">
        <title>Phaeobacter piscinae sp. nov., a species of the Roseobacter group and potential aquaculture probiont.</title>
        <authorList>
            <person name="Sonnenschein E.C."/>
            <person name="Phippen C.B.W."/>
            <person name="Nielsen K.F."/>
            <person name="Mateiu R.V."/>
            <person name="Melchiorsen J."/>
            <person name="Gram L."/>
            <person name="Overmann J."/>
            <person name="Freese H.M."/>
        </authorList>
    </citation>
    <scope>NUCLEOTIDE SEQUENCE [LARGE SCALE GENOMIC DNA]</scope>
    <source>
        <strain evidence="8 9">P88</strain>
    </source>
</reference>
<reference evidence="7 10" key="3">
    <citation type="journal article" date="2017" name="Int. J. Syst. Evol. Microbiol.">
        <title>Adaptation of Surface-Associated Bacteria to the Open Ocean: A Genomically Distinct Subpopulation of Phaeobacter gallaeciensis Colonizes Pacific Mesozooplankton.</title>
        <authorList>
            <person name="Freese H.M."/>
            <person name="Methner A."/>
            <person name="Overmann J."/>
        </authorList>
    </citation>
    <scope>NUCLEOTIDE SEQUENCE [LARGE SCALE GENOMIC DNA]</scope>
    <source>
        <strain evidence="7 10">P66</strain>
    </source>
</reference>
<keyword evidence="2" id="KW-1003">Cell membrane</keyword>
<name>A0A135IIL3_9RHOB</name>
<dbReference type="GO" id="GO:0005524">
    <property type="term" value="F:ATP binding"/>
    <property type="evidence" value="ECO:0007669"/>
    <property type="project" value="UniProtKB-KW"/>
</dbReference>
<evidence type="ECO:0000313" key="9">
    <source>
        <dbReference type="Proteomes" id="UP000236447"/>
    </source>
</evidence>
<keyword evidence="2" id="KW-0472">Membrane</keyword>
<dbReference type="InterPro" id="IPR015854">
    <property type="entry name" value="ABC_transpr_LolD-like"/>
</dbReference>
<evidence type="ECO:0000313" key="8">
    <source>
        <dbReference type="EMBL" id="AUQ98799.1"/>
    </source>
</evidence>
<gene>
    <name evidence="7" type="ORF">PhaeoP66_01993</name>
    <name evidence="8" type="ORF">PhaeoP88_01420</name>
</gene>
<dbReference type="SMART" id="SM00382">
    <property type="entry name" value="AAA"/>
    <property type="match status" value="1"/>
</dbReference>
<evidence type="ECO:0000313" key="7">
    <source>
        <dbReference type="EMBL" id="AUQ94770.1"/>
    </source>
</evidence>
<dbReference type="CDD" id="cd03255">
    <property type="entry name" value="ABC_MJ0796_LolCDE_FtsE"/>
    <property type="match status" value="1"/>
</dbReference>
<organism evidence="8 9">
    <name type="scientific">Phaeobacter inhibens</name>
    <dbReference type="NCBI Taxonomy" id="221822"/>
    <lineage>
        <taxon>Bacteria</taxon>
        <taxon>Pseudomonadati</taxon>
        <taxon>Pseudomonadota</taxon>
        <taxon>Alphaproteobacteria</taxon>
        <taxon>Rhodobacterales</taxon>
        <taxon>Roseobacteraceae</taxon>
        <taxon>Phaeobacter</taxon>
    </lineage>
</organism>
<dbReference type="InterPro" id="IPR017911">
    <property type="entry name" value="MacB-like_ATP-bd"/>
</dbReference>
<dbReference type="Proteomes" id="UP000236536">
    <property type="component" value="Chromosome"/>
</dbReference>